<sequence>MADAPGALEPVSSFGPFDVLAERAHGFYLDGFSESAVQAAREGLAFCEAAGDERTARFLQFICGVALHQLGRHSEASVEAGHLLRRLESSGDPLWRAKALALLAEARVDLGMTTLAMDHLAEGRMLVAAAKGGGYNRLAATMSVALALRALVLFEPADELLVSISSVTRYSRRLQLTVVQEAAVLRASWGAMLELVGRPGDAREHYGEAHARALWMQQLAWEVGYPEMLARGEAIEGFVLQRTGAGGLAEARLRQAMAGFRQREVLAETHIARIGLALALSERGLHTEARALLEEVTRTIRRSHVDVWASAALSAIARVAVEEHGDHPVAAPLSALVRSSLSRLWADREGRFEALQDRMRVREMAEQTDRMGRAALEDPLTRLGNRRLLQQVLERADRLFGAIFVDVDSFKFVNDDFSHEVGDAVLRRVAEVLRSRCRDEDVVIRYGGDEFVLLLAGEDADARSVAERVLAGVRAEDWEALAPGLRVTVSLGVARRAPAAEALSQADAACAAAKRGGRDRVAGAPAAEGAP</sequence>
<evidence type="ECO:0000313" key="3">
    <source>
        <dbReference type="Proteomes" id="UP000239485"/>
    </source>
</evidence>
<dbReference type="InterPro" id="IPR029787">
    <property type="entry name" value="Nucleotide_cyclase"/>
</dbReference>
<dbReference type="Gene3D" id="3.30.70.270">
    <property type="match status" value="1"/>
</dbReference>
<dbReference type="SUPFAM" id="SSF48452">
    <property type="entry name" value="TPR-like"/>
    <property type="match status" value="1"/>
</dbReference>
<gene>
    <name evidence="2" type="ORF">CLV92_10820</name>
</gene>
<dbReference type="SUPFAM" id="SSF55073">
    <property type="entry name" value="Nucleotide cyclase"/>
    <property type="match status" value="1"/>
</dbReference>
<accession>A0A2S6IIS6</accession>
<dbReference type="InterPro" id="IPR050469">
    <property type="entry name" value="Diguanylate_Cyclase"/>
</dbReference>
<dbReference type="Pfam" id="PF00990">
    <property type="entry name" value="GGDEF"/>
    <property type="match status" value="1"/>
</dbReference>
<dbReference type="AlphaFoldDB" id="A0A2S6IIS6"/>
<dbReference type="InterPro" id="IPR043128">
    <property type="entry name" value="Rev_trsase/Diguanyl_cyclase"/>
</dbReference>
<name>A0A2S6IIS6_9ACTN</name>
<dbReference type="SMART" id="SM00267">
    <property type="entry name" value="GGDEF"/>
    <property type="match status" value="1"/>
</dbReference>
<proteinExistence type="predicted"/>
<comment type="caution">
    <text evidence="2">The sequence shown here is derived from an EMBL/GenBank/DDBJ whole genome shotgun (WGS) entry which is preliminary data.</text>
</comment>
<protein>
    <submittedName>
        <fullName evidence="2">Diguanylate cyclase (GGDEF)-like protein</fullName>
    </submittedName>
</protein>
<feature type="domain" description="GGDEF" evidence="1">
    <location>
        <begin position="398"/>
        <end position="526"/>
    </location>
</feature>
<dbReference type="InterPro" id="IPR000160">
    <property type="entry name" value="GGDEF_dom"/>
</dbReference>
<evidence type="ECO:0000259" key="1">
    <source>
        <dbReference type="PROSITE" id="PS50887"/>
    </source>
</evidence>
<dbReference type="CDD" id="cd01949">
    <property type="entry name" value="GGDEF"/>
    <property type="match status" value="1"/>
</dbReference>
<evidence type="ECO:0000313" key="2">
    <source>
        <dbReference type="EMBL" id="PPK94122.1"/>
    </source>
</evidence>
<dbReference type="EMBL" id="PTJD01000008">
    <property type="protein sequence ID" value="PPK94122.1"/>
    <property type="molecule type" value="Genomic_DNA"/>
</dbReference>
<dbReference type="PROSITE" id="PS50887">
    <property type="entry name" value="GGDEF"/>
    <property type="match status" value="1"/>
</dbReference>
<dbReference type="Proteomes" id="UP000239485">
    <property type="component" value="Unassembled WGS sequence"/>
</dbReference>
<reference evidence="2 3" key="1">
    <citation type="submission" date="2018-02" db="EMBL/GenBank/DDBJ databases">
        <title>Genomic Encyclopedia of Archaeal and Bacterial Type Strains, Phase II (KMG-II): from individual species to whole genera.</title>
        <authorList>
            <person name="Goeker M."/>
        </authorList>
    </citation>
    <scope>NUCLEOTIDE SEQUENCE [LARGE SCALE GENOMIC DNA]</scope>
    <source>
        <strain evidence="2 3">DSM 22857</strain>
    </source>
</reference>
<dbReference type="GO" id="GO:0052621">
    <property type="term" value="F:diguanylate cyclase activity"/>
    <property type="evidence" value="ECO:0007669"/>
    <property type="project" value="TreeGrafter"/>
</dbReference>
<keyword evidence="3" id="KW-1185">Reference proteome</keyword>
<dbReference type="PANTHER" id="PTHR45138:SF9">
    <property type="entry name" value="DIGUANYLATE CYCLASE DGCM-RELATED"/>
    <property type="match status" value="1"/>
</dbReference>
<dbReference type="PANTHER" id="PTHR45138">
    <property type="entry name" value="REGULATORY COMPONENTS OF SENSORY TRANSDUCTION SYSTEM"/>
    <property type="match status" value="1"/>
</dbReference>
<organism evidence="2 3">
    <name type="scientific">Kineococcus xinjiangensis</name>
    <dbReference type="NCBI Taxonomy" id="512762"/>
    <lineage>
        <taxon>Bacteria</taxon>
        <taxon>Bacillati</taxon>
        <taxon>Actinomycetota</taxon>
        <taxon>Actinomycetes</taxon>
        <taxon>Kineosporiales</taxon>
        <taxon>Kineosporiaceae</taxon>
        <taxon>Kineococcus</taxon>
    </lineage>
</organism>
<dbReference type="InterPro" id="IPR011990">
    <property type="entry name" value="TPR-like_helical_dom_sf"/>
</dbReference>
<dbReference type="NCBIfam" id="TIGR00254">
    <property type="entry name" value="GGDEF"/>
    <property type="match status" value="1"/>
</dbReference>